<keyword evidence="2 9" id="KW-0732">Signal</keyword>
<dbReference type="InterPro" id="IPR013106">
    <property type="entry name" value="Ig_V-set"/>
</dbReference>
<organism evidence="11 12">
    <name type="scientific">Crassostrea virginica</name>
    <name type="common">Eastern oyster</name>
    <dbReference type="NCBI Taxonomy" id="6565"/>
    <lineage>
        <taxon>Eukaryota</taxon>
        <taxon>Metazoa</taxon>
        <taxon>Spiralia</taxon>
        <taxon>Lophotrochozoa</taxon>
        <taxon>Mollusca</taxon>
        <taxon>Bivalvia</taxon>
        <taxon>Autobranchia</taxon>
        <taxon>Pteriomorphia</taxon>
        <taxon>Ostreida</taxon>
        <taxon>Ostreoidea</taxon>
        <taxon>Ostreidae</taxon>
        <taxon>Crassostrea</taxon>
    </lineage>
</organism>
<evidence type="ECO:0000256" key="8">
    <source>
        <dbReference type="SAM" id="Phobius"/>
    </source>
</evidence>
<evidence type="ECO:0000256" key="7">
    <source>
        <dbReference type="SAM" id="MobiDB-lite"/>
    </source>
</evidence>
<dbReference type="GO" id="GO:0005912">
    <property type="term" value="C:adherens junction"/>
    <property type="evidence" value="ECO:0007669"/>
    <property type="project" value="TreeGrafter"/>
</dbReference>
<gene>
    <name evidence="12 13" type="primary">LOC111113100</name>
</gene>
<dbReference type="PROSITE" id="PS50835">
    <property type="entry name" value="IG_LIKE"/>
    <property type="match status" value="3"/>
</dbReference>
<feature type="domain" description="Ig-like" evidence="10">
    <location>
        <begin position="28"/>
        <end position="137"/>
    </location>
</feature>
<protein>
    <submittedName>
        <fullName evidence="12 13">Carcinoembryonic antigen-related cell adhesion molecule 2-like</fullName>
    </submittedName>
</protein>
<dbReference type="Gene3D" id="2.60.40.10">
    <property type="entry name" value="Immunoglobulins"/>
    <property type="match status" value="3"/>
</dbReference>
<feature type="signal peptide" evidence="9">
    <location>
        <begin position="1"/>
        <end position="22"/>
    </location>
</feature>
<dbReference type="InterPro" id="IPR036179">
    <property type="entry name" value="Ig-like_dom_sf"/>
</dbReference>
<reference evidence="11" key="1">
    <citation type="submission" date="2024-06" db="UniProtKB">
        <authorList>
            <consortium name="RefSeq"/>
        </authorList>
    </citation>
    <scope>NUCLEOTIDE SEQUENCE [LARGE SCALE GENOMIC DNA]</scope>
</reference>
<dbReference type="OrthoDB" id="6144757at2759"/>
<evidence type="ECO:0000256" key="5">
    <source>
        <dbReference type="ARBA" id="ARBA00023157"/>
    </source>
</evidence>
<dbReference type="RefSeq" id="XP_022306797.1">
    <property type="nucleotide sequence ID" value="XM_022451089.1"/>
</dbReference>
<feature type="domain" description="Ig-like" evidence="10">
    <location>
        <begin position="252"/>
        <end position="350"/>
    </location>
</feature>
<evidence type="ECO:0000313" key="11">
    <source>
        <dbReference type="Proteomes" id="UP000694844"/>
    </source>
</evidence>
<feature type="domain" description="Ig-like" evidence="10">
    <location>
        <begin position="150"/>
        <end position="251"/>
    </location>
</feature>
<dbReference type="GO" id="GO:0016020">
    <property type="term" value="C:membrane"/>
    <property type="evidence" value="ECO:0007669"/>
    <property type="project" value="UniProtKB-SubCell"/>
</dbReference>
<dbReference type="InterPro" id="IPR013783">
    <property type="entry name" value="Ig-like_fold"/>
</dbReference>
<dbReference type="SMART" id="SM00409">
    <property type="entry name" value="IG"/>
    <property type="match status" value="3"/>
</dbReference>
<evidence type="ECO:0000256" key="4">
    <source>
        <dbReference type="ARBA" id="ARBA00023136"/>
    </source>
</evidence>
<dbReference type="PANTHER" id="PTHR23277:SF108">
    <property type="entry name" value="FASCICLIN-3"/>
    <property type="match status" value="1"/>
</dbReference>
<sequence length="542" mass="60655">MDDRLPVMIYLFFFVFEEGTNALTVTSPTEINASLGSGSTIILNCSFEKETGERVNQLSWRKKNETGNEYRKIVSYYQSYAVYLDLEMKKRSNSISFDDSSPSVILNISEVQCKDDGQYRCIVEYINSNGNGMETLTETSVYIQVMADIPEISMQPANTTLEEYSAVNLSCSANVGRPEGMVTLWKKRSSTSDERIQLGNSSSSVTDNENCSVYANLLITYNLSRSDHGYIFGCTSKNIHTNDPAPSNEVDPIIILYGPSKISFELRPNQTNYYVKDVIQLTCISNGNPRPTYRWKFNSTDIMENRKYTFLSGNATVKFTIQYLNESGNYQCYVENFVNGKSMNKNASVTLIVEEPSTTPQPIATESCVEDTCSFMETCYTNDDTAVCSLHIWKLIAFVFITLALILGMATLSLCLLLRIRKRRIGYINGGLQMSNNKFEDFGGYADPKDVKRPYTHVVEENEGRDNPYADPLDIKTLYTSVQKSAASPLDSSRPESTTTPQSLLNPQGPENISSNTDSSSPGNDSHSDIPKPPNVYDDAWV</sequence>
<dbReference type="Pfam" id="PF13927">
    <property type="entry name" value="Ig_3"/>
    <property type="match status" value="1"/>
</dbReference>
<keyword evidence="8" id="KW-1133">Transmembrane helix</keyword>
<dbReference type="InterPro" id="IPR051427">
    <property type="entry name" value="Nectin/Nectin-like"/>
</dbReference>
<keyword evidence="6" id="KW-0325">Glycoprotein</keyword>
<evidence type="ECO:0000256" key="9">
    <source>
        <dbReference type="SAM" id="SignalP"/>
    </source>
</evidence>
<evidence type="ECO:0000313" key="13">
    <source>
        <dbReference type="RefSeq" id="XP_022306803.1"/>
    </source>
</evidence>
<dbReference type="GO" id="GO:0007157">
    <property type="term" value="P:heterophilic cell-cell adhesion via plasma membrane cell adhesion molecules"/>
    <property type="evidence" value="ECO:0007669"/>
    <property type="project" value="TreeGrafter"/>
</dbReference>
<evidence type="ECO:0000256" key="6">
    <source>
        <dbReference type="ARBA" id="ARBA00023180"/>
    </source>
</evidence>
<keyword evidence="4 8" id="KW-0472">Membrane</keyword>
<keyword evidence="3" id="KW-0677">Repeat</keyword>
<dbReference type="AlphaFoldDB" id="A0A8B8BTW0"/>
<dbReference type="KEGG" id="cvn:111113100"/>
<feature type="transmembrane region" description="Helical" evidence="8">
    <location>
        <begin position="395"/>
        <end position="418"/>
    </location>
</feature>
<keyword evidence="11" id="KW-1185">Reference proteome</keyword>
<feature type="region of interest" description="Disordered" evidence="7">
    <location>
        <begin position="486"/>
        <end position="542"/>
    </location>
</feature>
<dbReference type="PANTHER" id="PTHR23277">
    <property type="entry name" value="NECTIN-RELATED"/>
    <property type="match status" value="1"/>
</dbReference>
<dbReference type="Proteomes" id="UP000694844">
    <property type="component" value="Chromosome 1"/>
</dbReference>
<keyword evidence="5" id="KW-1015">Disulfide bond</keyword>
<evidence type="ECO:0000256" key="1">
    <source>
        <dbReference type="ARBA" id="ARBA00004370"/>
    </source>
</evidence>
<feature type="chain" id="PRO_5044666084" evidence="9">
    <location>
        <begin position="23"/>
        <end position="542"/>
    </location>
</feature>
<evidence type="ECO:0000256" key="2">
    <source>
        <dbReference type="ARBA" id="ARBA00022729"/>
    </source>
</evidence>
<dbReference type="Pfam" id="PF07686">
    <property type="entry name" value="V-set"/>
    <property type="match status" value="1"/>
</dbReference>
<name>A0A8B8BTW0_CRAVI</name>
<dbReference type="GeneID" id="111113100"/>
<reference evidence="12 13" key="2">
    <citation type="submission" date="2025-04" db="UniProtKB">
        <authorList>
            <consortium name="RefSeq"/>
        </authorList>
    </citation>
    <scope>IDENTIFICATION</scope>
    <source>
        <tissue evidence="12 13">Whole sample</tissue>
    </source>
</reference>
<evidence type="ECO:0000256" key="3">
    <source>
        <dbReference type="ARBA" id="ARBA00022737"/>
    </source>
</evidence>
<evidence type="ECO:0000313" key="12">
    <source>
        <dbReference type="RefSeq" id="XP_022306797.1"/>
    </source>
</evidence>
<keyword evidence="8" id="KW-0812">Transmembrane</keyword>
<proteinExistence type="predicted"/>
<accession>A0A8B8BTW0</accession>
<dbReference type="InterPro" id="IPR007110">
    <property type="entry name" value="Ig-like_dom"/>
</dbReference>
<dbReference type="GO" id="GO:0007156">
    <property type="term" value="P:homophilic cell adhesion via plasma membrane adhesion molecules"/>
    <property type="evidence" value="ECO:0007669"/>
    <property type="project" value="TreeGrafter"/>
</dbReference>
<dbReference type="SUPFAM" id="SSF48726">
    <property type="entry name" value="Immunoglobulin"/>
    <property type="match status" value="3"/>
</dbReference>
<dbReference type="RefSeq" id="XP_022306803.1">
    <property type="nucleotide sequence ID" value="XM_022451095.1"/>
</dbReference>
<dbReference type="InterPro" id="IPR003599">
    <property type="entry name" value="Ig_sub"/>
</dbReference>
<comment type="subcellular location">
    <subcellularLocation>
        <location evidence="1">Membrane</location>
    </subcellularLocation>
</comment>
<feature type="compositionally biased region" description="Polar residues" evidence="7">
    <location>
        <begin position="495"/>
        <end position="525"/>
    </location>
</feature>
<evidence type="ECO:0000259" key="10">
    <source>
        <dbReference type="PROSITE" id="PS50835"/>
    </source>
</evidence>